<evidence type="ECO:0000256" key="2">
    <source>
        <dbReference type="ARBA" id="ARBA00022692"/>
    </source>
</evidence>
<evidence type="ECO:0000313" key="11">
    <source>
        <dbReference type="Proteomes" id="UP001596023"/>
    </source>
</evidence>
<evidence type="ECO:0000259" key="9">
    <source>
        <dbReference type="PROSITE" id="PS50929"/>
    </source>
</evidence>
<keyword evidence="11" id="KW-1185">Reference proteome</keyword>
<dbReference type="PROSITE" id="PS50929">
    <property type="entry name" value="ABC_TM1F"/>
    <property type="match status" value="1"/>
</dbReference>
<dbReference type="CDD" id="cd07346">
    <property type="entry name" value="ABC_6TM_exporters"/>
    <property type="match status" value="1"/>
</dbReference>
<dbReference type="InterPro" id="IPR003439">
    <property type="entry name" value="ABC_transporter-like_ATP-bd"/>
</dbReference>
<dbReference type="InterPro" id="IPR011527">
    <property type="entry name" value="ABC1_TM_dom"/>
</dbReference>
<feature type="domain" description="ABC transporter" evidence="8">
    <location>
        <begin position="334"/>
        <end position="546"/>
    </location>
</feature>
<sequence length="546" mass="61101">MGLKQHIHWLWNATEGLRLPILFNSITGILRVCVSLSFVWVCKQLIDIASHTTDGSIGYYTALLIVIVAIELSLSAWNNYLENKNDICLKNKLRHKLFTNAMLSAWSGKEGFHSGDILNRMEEDVRLVSETFCKILPSVIVACFQLFAAFLFLTRLDTQMAWIMIFIMPVFLLLSKYYMKRMRYLTKDIRTSESRIQSHIQEKIQHKVLIQTLGQNDMVIGKLGLLQNILYGQSLKRIGFTLFSRTLVMAGFATGYVIAFLWGVNGIYEGSVPFGVMTAFLQLVGQIQRPMVDLGGYIPSIAQSVASAERLKELSDIPLEKQGVQLTLDGSTGIRIENISFTYPGGTRQVIQGFSFDFIPGSRTAIIGETGTGKSTLIRLILSLLYPQKGKIYIYNRQQEIVISPLTRCNMVYVPQGNTLLSGTIRDNLLLGNPDATEEELRNVLTTAVAEFVYGLPDGIDTVCGEKGAGLSEGQAQCICIARGLLRAGNILLLDEFSSSLDKGTEQLLMERLISKTKDKTLIFITHRETVAEYCDYIIQLGRKEK</sequence>
<dbReference type="InterPro" id="IPR003593">
    <property type="entry name" value="AAA+_ATPase"/>
</dbReference>
<dbReference type="SUPFAM" id="SSF52540">
    <property type="entry name" value="P-loop containing nucleoside triphosphate hydrolases"/>
    <property type="match status" value="1"/>
</dbReference>
<dbReference type="RefSeq" id="WP_379993751.1">
    <property type="nucleotide sequence ID" value="NZ_JBHSGN010000015.1"/>
</dbReference>
<dbReference type="PANTHER" id="PTHR24221">
    <property type="entry name" value="ATP-BINDING CASSETTE SUB-FAMILY B"/>
    <property type="match status" value="1"/>
</dbReference>
<dbReference type="Pfam" id="PF00664">
    <property type="entry name" value="ABC_membrane"/>
    <property type="match status" value="1"/>
</dbReference>
<dbReference type="GO" id="GO:0005524">
    <property type="term" value="F:ATP binding"/>
    <property type="evidence" value="ECO:0007669"/>
    <property type="project" value="UniProtKB-KW"/>
</dbReference>
<feature type="transmembrane region" description="Helical" evidence="7">
    <location>
        <begin position="160"/>
        <end position="179"/>
    </location>
</feature>
<dbReference type="PROSITE" id="PS50893">
    <property type="entry name" value="ABC_TRANSPORTER_2"/>
    <property type="match status" value="1"/>
</dbReference>
<dbReference type="SUPFAM" id="SSF90123">
    <property type="entry name" value="ABC transporter transmembrane region"/>
    <property type="match status" value="1"/>
</dbReference>
<evidence type="ECO:0000256" key="3">
    <source>
        <dbReference type="ARBA" id="ARBA00022741"/>
    </source>
</evidence>
<dbReference type="Pfam" id="PF00005">
    <property type="entry name" value="ABC_tran"/>
    <property type="match status" value="1"/>
</dbReference>
<dbReference type="Proteomes" id="UP001596023">
    <property type="component" value="Unassembled WGS sequence"/>
</dbReference>
<name>A0ABV9KR54_9BACT</name>
<keyword evidence="4 10" id="KW-0067">ATP-binding</keyword>
<accession>A0ABV9KR54</accession>
<evidence type="ECO:0000313" key="10">
    <source>
        <dbReference type="EMBL" id="MFC4672564.1"/>
    </source>
</evidence>
<evidence type="ECO:0000259" key="8">
    <source>
        <dbReference type="PROSITE" id="PS50893"/>
    </source>
</evidence>
<dbReference type="InterPro" id="IPR036640">
    <property type="entry name" value="ABC1_TM_sf"/>
</dbReference>
<dbReference type="InterPro" id="IPR039421">
    <property type="entry name" value="Type_1_exporter"/>
</dbReference>
<proteinExistence type="predicted"/>
<keyword evidence="2 7" id="KW-0812">Transmembrane</keyword>
<dbReference type="Gene3D" id="3.40.50.300">
    <property type="entry name" value="P-loop containing nucleotide triphosphate hydrolases"/>
    <property type="match status" value="1"/>
</dbReference>
<evidence type="ECO:0000256" key="4">
    <source>
        <dbReference type="ARBA" id="ARBA00022840"/>
    </source>
</evidence>
<evidence type="ECO:0000256" key="1">
    <source>
        <dbReference type="ARBA" id="ARBA00004651"/>
    </source>
</evidence>
<dbReference type="SMART" id="SM00382">
    <property type="entry name" value="AAA"/>
    <property type="match status" value="1"/>
</dbReference>
<evidence type="ECO:0000256" key="5">
    <source>
        <dbReference type="ARBA" id="ARBA00022989"/>
    </source>
</evidence>
<keyword evidence="5 7" id="KW-1133">Transmembrane helix</keyword>
<protein>
    <submittedName>
        <fullName evidence="10">ABC transporter ATP-binding protein</fullName>
    </submittedName>
</protein>
<gene>
    <name evidence="10" type="ORF">ACFO6W_02540</name>
</gene>
<feature type="transmembrane region" description="Helical" evidence="7">
    <location>
        <begin position="135"/>
        <end position="154"/>
    </location>
</feature>
<feature type="transmembrane region" description="Helical" evidence="7">
    <location>
        <begin position="242"/>
        <end position="264"/>
    </location>
</feature>
<reference evidence="11" key="1">
    <citation type="journal article" date="2019" name="Int. J. Syst. Evol. Microbiol.">
        <title>The Global Catalogue of Microorganisms (GCM) 10K type strain sequencing project: providing services to taxonomists for standard genome sequencing and annotation.</title>
        <authorList>
            <consortium name="The Broad Institute Genomics Platform"/>
            <consortium name="The Broad Institute Genome Sequencing Center for Infectious Disease"/>
            <person name="Wu L."/>
            <person name="Ma J."/>
        </authorList>
    </citation>
    <scope>NUCLEOTIDE SEQUENCE [LARGE SCALE GENOMIC DNA]</scope>
    <source>
        <strain evidence="11">CCUG 66188</strain>
    </source>
</reference>
<feature type="transmembrane region" description="Helical" evidence="7">
    <location>
        <begin position="21"/>
        <end position="41"/>
    </location>
</feature>
<keyword evidence="3" id="KW-0547">Nucleotide-binding</keyword>
<feature type="transmembrane region" description="Helical" evidence="7">
    <location>
        <begin position="57"/>
        <end position="77"/>
    </location>
</feature>
<dbReference type="Gene3D" id="1.20.1560.10">
    <property type="entry name" value="ABC transporter type 1, transmembrane domain"/>
    <property type="match status" value="1"/>
</dbReference>
<comment type="subcellular location">
    <subcellularLocation>
        <location evidence="1">Cell membrane</location>
        <topology evidence="1">Multi-pass membrane protein</topology>
    </subcellularLocation>
</comment>
<comment type="caution">
    <text evidence="10">The sequence shown here is derived from an EMBL/GenBank/DDBJ whole genome shotgun (WGS) entry which is preliminary data.</text>
</comment>
<dbReference type="PANTHER" id="PTHR24221:SF654">
    <property type="entry name" value="ATP-BINDING CASSETTE SUB-FAMILY B MEMBER 6"/>
    <property type="match status" value="1"/>
</dbReference>
<dbReference type="InterPro" id="IPR027417">
    <property type="entry name" value="P-loop_NTPase"/>
</dbReference>
<evidence type="ECO:0000256" key="6">
    <source>
        <dbReference type="ARBA" id="ARBA00023136"/>
    </source>
</evidence>
<organism evidence="10 11">
    <name type="scientific">Dysgonomonas termitidis</name>
    <dbReference type="NCBI Taxonomy" id="1516126"/>
    <lineage>
        <taxon>Bacteria</taxon>
        <taxon>Pseudomonadati</taxon>
        <taxon>Bacteroidota</taxon>
        <taxon>Bacteroidia</taxon>
        <taxon>Bacteroidales</taxon>
        <taxon>Dysgonomonadaceae</taxon>
        <taxon>Dysgonomonas</taxon>
    </lineage>
</organism>
<feature type="domain" description="ABC transmembrane type-1" evidence="9">
    <location>
        <begin position="26"/>
        <end position="303"/>
    </location>
</feature>
<keyword evidence="6 7" id="KW-0472">Membrane</keyword>
<dbReference type="EMBL" id="JBHSGN010000015">
    <property type="protein sequence ID" value="MFC4672564.1"/>
    <property type="molecule type" value="Genomic_DNA"/>
</dbReference>
<evidence type="ECO:0000256" key="7">
    <source>
        <dbReference type="SAM" id="Phobius"/>
    </source>
</evidence>